<proteinExistence type="predicted"/>
<dbReference type="InterPro" id="IPR009057">
    <property type="entry name" value="Homeodomain-like_sf"/>
</dbReference>
<dbReference type="PROSITE" id="PS01081">
    <property type="entry name" value="HTH_TETR_1"/>
    <property type="match status" value="1"/>
</dbReference>
<dbReference type="Pfam" id="PF00440">
    <property type="entry name" value="TetR_N"/>
    <property type="match status" value="1"/>
</dbReference>
<dbReference type="Proteomes" id="UP000306985">
    <property type="component" value="Unassembled WGS sequence"/>
</dbReference>
<feature type="domain" description="HTH tetR-type" evidence="5">
    <location>
        <begin position="1"/>
        <end position="55"/>
    </location>
</feature>
<evidence type="ECO:0000256" key="4">
    <source>
        <dbReference type="PROSITE-ProRule" id="PRU00335"/>
    </source>
</evidence>
<dbReference type="GO" id="GO:0000976">
    <property type="term" value="F:transcription cis-regulatory region binding"/>
    <property type="evidence" value="ECO:0007669"/>
    <property type="project" value="TreeGrafter"/>
</dbReference>
<dbReference type="PANTHER" id="PTHR30055">
    <property type="entry name" value="HTH-TYPE TRANSCRIPTIONAL REGULATOR RUTR"/>
    <property type="match status" value="1"/>
</dbReference>
<sequence length="199" mass="21421">MADAALALVAERGYDHVTVADIAERVGVSRRTFSNYFSGKAECLVAVSAGWLDDVLQTVRQAPARTPLIEVLATALERLATDLPHRWELLHEVCEAEPEVQAMSTALETELAADLSQALGEFLDVPADDLQLRLFAGYALLAGGECLRDWFDAGRPDGLLGFQQRIALAFSFIDLTALPGAASRPAAPTTRPARSDGEN</sequence>
<gene>
    <name evidence="6" type="ORF">FDO65_20250</name>
</gene>
<evidence type="ECO:0000313" key="7">
    <source>
        <dbReference type="Proteomes" id="UP000306985"/>
    </source>
</evidence>
<dbReference type="SUPFAM" id="SSF46689">
    <property type="entry name" value="Homeodomain-like"/>
    <property type="match status" value="1"/>
</dbReference>
<dbReference type="InterPro" id="IPR001647">
    <property type="entry name" value="HTH_TetR"/>
</dbReference>
<dbReference type="OrthoDB" id="8688418at2"/>
<reference evidence="6 7" key="1">
    <citation type="submission" date="2019-05" db="EMBL/GenBank/DDBJ databases">
        <title>Nakamurella sp. N5BH11, whole genome shotgun sequence.</title>
        <authorList>
            <person name="Tuo L."/>
        </authorList>
    </citation>
    <scope>NUCLEOTIDE SEQUENCE [LARGE SCALE GENOMIC DNA]</scope>
    <source>
        <strain evidence="6 7">N5BH11</strain>
    </source>
</reference>
<dbReference type="InterPro" id="IPR001387">
    <property type="entry name" value="Cro/C1-type_HTH"/>
</dbReference>
<dbReference type="PANTHER" id="PTHR30055:SF234">
    <property type="entry name" value="HTH-TYPE TRANSCRIPTIONAL REGULATOR BETI"/>
    <property type="match status" value="1"/>
</dbReference>
<protein>
    <submittedName>
        <fullName evidence="6">Helix-turn-helix transcriptional regulator</fullName>
    </submittedName>
</protein>
<dbReference type="EMBL" id="SZZH01000007">
    <property type="protein sequence ID" value="TKV56446.1"/>
    <property type="molecule type" value="Genomic_DNA"/>
</dbReference>
<organism evidence="6 7">
    <name type="scientific">Nakamurella flava</name>
    <dbReference type="NCBI Taxonomy" id="2576308"/>
    <lineage>
        <taxon>Bacteria</taxon>
        <taxon>Bacillati</taxon>
        <taxon>Actinomycetota</taxon>
        <taxon>Actinomycetes</taxon>
        <taxon>Nakamurellales</taxon>
        <taxon>Nakamurellaceae</taxon>
        <taxon>Nakamurella</taxon>
    </lineage>
</organism>
<feature type="DNA-binding region" description="H-T-H motif" evidence="4">
    <location>
        <begin position="18"/>
        <end position="37"/>
    </location>
</feature>
<dbReference type="AlphaFoldDB" id="A0A4U6Q997"/>
<keyword evidence="2 4" id="KW-0238">DNA-binding</keyword>
<evidence type="ECO:0000256" key="3">
    <source>
        <dbReference type="ARBA" id="ARBA00023163"/>
    </source>
</evidence>
<dbReference type="InterPro" id="IPR023772">
    <property type="entry name" value="DNA-bd_HTH_TetR-type_CS"/>
</dbReference>
<evidence type="ECO:0000256" key="1">
    <source>
        <dbReference type="ARBA" id="ARBA00023015"/>
    </source>
</evidence>
<keyword evidence="3" id="KW-0804">Transcription</keyword>
<dbReference type="PROSITE" id="PS50977">
    <property type="entry name" value="HTH_TETR_2"/>
    <property type="match status" value="1"/>
</dbReference>
<evidence type="ECO:0000256" key="2">
    <source>
        <dbReference type="ARBA" id="ARBA00023125"/>
    </source>
</evidence>
<dbReference type="PRINTS" id="PR00455">
    <property type="entry name" value="HTHTETR"/>
</dbReference>
<dbReference type="CDD" id="cd00093">
    <property type="entry name" value="HTH_XRE"/>
    <property type="match status" value="1"/>
</dbReference>
<evidence type="ECO:0000313" key="6">
    <source>
        <dbReference type="EMBL" id="TKV56446.1"/>
    </source>
</evidence>
<dbReference type="InterPro" id="IPR050109">
    <property type="entry name" value="HTH-type_TetR-like_transc_reg"/>
</dbReference>
<keyword evidence="7" id="KW-1185">Reference proteome</keyword>
<evidence type="ECO:0000259" key="5">
    <source>
        <dbReference type="PROSITE" id="PS50977"/>
    </source>
</evidence>
<comment type="caution">
    <text evidence="6">The sequence shown here is derived from an EMBL/GenBank/DDBJ whole genome shotgun (WGS) entry which is preliminary data.</text>
</comment>
<dbReference type="Gene3D" id="1.10.357.10">
    <property type="entry name" value="Tetracycline Repressor, domain 2"/>
    <property type="match status" value="1"/>
</dbReference>
<accession>A0A4U6Q997</accession>
<keyword evidence="1" id="KW-0805">Transcription regulation</keyword>
<dbReference type="GO" id="GO:0003700">
    <property type="term" value="F:DNA-binding transcription factor activity"/>
    <property type="evidence" value="ECO:0007669"/>
    <property type="project" value="TreeGrafter"/>
</dbReference>
<name>A0A4U6Q997_9ACTN</name>